<gene>
    <name evidence="1" type="ORF">C9I98_17510</name>
</gene>
<evidence type="ECO:0000313" key="2">
    <source>
        <dbReference type="Proteomes" id="UP000241771"/>
    </source>
</evidence>
<accession>A0A2T3NPK1</accession>
<evidence type="ECO:0000313" key="1">
    <source>
        <dbReference type="EMBL" id="PSW18178.1"/>
    </source>
</evidence>
<reference evidence="1 2" key="1">
    <citation type="submission" date="2018-01" db="EMBL/GenBank/DDBJ databases">
        <title>Whole genome sequencing of Histamine producing bacteria.</title>
        <authorList>
            <person name="Butler K."/>
        </authorList>
    </citation>
    <scope>NUCLEOTIDE SEQUENCE [LARGE SCALE GENOMIC DNA]</scope>
    <source>
        <strain evidence="1 2">DSM 100436</strain>
    </source>
</reference>
<dbReference type="EMBL" id="PYMA01000012">
    <property type="protein sequence ID" value="PSW18178.1"/>
    <property type="molecule type" value="Genomic_DNA"/>
</dbReference>
<dbReference type="AlphaFoldDB" id="A0A2T3NPK1"/>
<proteinExistence type="predicted"/>
<keyword evidence="2" id="KW-1185">Reference proteome</keyword>
<sequence>MKKYCPCCNTELFDRSNAYVCPRNEIGECIYDGYEAFRLEEESHNLKERRNNHYLERYISEID</sequence>
<name>A0A2T3NPK1_9GAMM</name>
<protein>
    <submittedName>
        <fullName evidence="1">Uncharacterized protein</fullName>
    </submittedName>
</protein>
<comment type="caution">
    <text evidence="1">The sequence shown here is derived from an EMBL/GenBank/DDBJ whole genome shotgun (WGS) entry which is preliminary data.</text>
</comment>
<dbReference type="Proteomes" id="UP000241771">
    <property type="component" value="Unassembled WGS sequence"/>
</dbReference>
<organism evidence="1 2">
    <name type="scientific">Photobacterium sanctipauli</name>
    <dbReference type="NCBI Taxonomy" id="1342794"/>
    <lineage>
        <taxon>Bacteria</taxon>
        <taxon>Pseudomonadati</taxon>
        <taxon>Pseudomonadota</taxon>
        <taxon>Gammaproteobacteria</taxon>
        <taxon>Vibrionales</taxon>
        <taxon>Vibrionaceae</taxon>
        <taxon>Photobacterium</taxon>
    </lineage>
</organism>